<evidence type="ECO:0000313" key="3">
    <source>
        <dbReference type="Proteomes" id="UP000324800"/>
    </source>
</evidence>
<organism evidence="2 3">
    <name type="scientific">Streblomastix strix</name>
    <dbReference type="NCBI Taxonomy" id="222440"/>
    <lineage>
        <taxon>Eukaryota</taxon>
        <taxon>Metamonada</taxon>
        <taxon>Preaxostyla</taxon>
        <taxon>Oxymonadida</taxon>
        <taxon>Streblomastigidae</taxon>
        <taxon>Streblomastix</taxon>
    </lineage>
</organism>
<feature type="region of interest" description="Disordered" evidence="1">
    <location>
        <begin position="1"/>
        <end position="34"/>
    </location>
</feature>
<dbReference type="AlphaFoldDB" id="A0A5J4T6S5"/>
<feature type="compositionally biased region" description="Polar residues" evidence="1">
    <location>
        <begin position="1"/>
        <end position="32"/>
    </location>
</feature>
<protein>
    <recommendedName>
        <fullName evidence="4">Tyr recombinase domain-containing protein</fullName>
    </recommendedName>
</protein>
<gene>
    <name evidence="2" type="ORF">EZS28_051398</name>
</gene>
<evidence type="ECO:0000313" key="2">
    <source>
        <dbReference type="EMBL" id="KAA6353075.1"/>
    </source>
</evidence>
<feature type="compositionally biased region" description="Basic and acidic residues" evidence="1">
    <location>
        <begin position="66"/>
        <end position="81"/>
    </location>
</feature>
<sequence length="320" mass="36534">MATRGTISTPAYSSDTANSKQINGREGTSSDDPTILAVSTVVAGTHEDGIKIDYPRRKRRRLSPGRQDEEAKEAPTTRKNDGCLVRGNRGEELFRWVLSQRGLTSTAIQNVINGWHEAWRRHRQRLGQFDEYWIKQGKRREDVLSVEDPELVIANFISQLEADDATNANQANCRSALSTLFQLQGFKKENINGVTLQQIMKKPQAGMRKPIKEEQVWNYDQLLKYIKSKSDQKTQLSEIEFLGIVIATIMGYSTLRLIEVHRCTVLKLPKGCWQVKTAMFKGHDTGVTVIFRPLEDLSICPTQWLSSWMNRRKKKDDELP</sequence>
<name>A0A5J4T6S5_9EUKA</name>
<proteinExistence type="predicted"/>
<evidence type="ECO:0008006" key="4">
    <source>
        <dbReference type="Google" id="ProtNLM"/>
    </source>
</evidence>
<dbReference type="Proteomes" id="UP000324800">
    <property type="component" value="Unassembled WGS sequence"/>
</dbReference>
<comment type="caution">
    <text evidence="2">The sequence shown here is derived from an EMBL/GenBank/DDBJ whole genome shotgun (WGS) entry which is preliminary data.</text>
</comment>
<accession>A0A5J4T6S5</accession>
<dbReference type="EMBL" id="SNRW01038810">
    <property type="protein sequence ID" value="KAA6353075.1"/>
    <property type="molecule type" value="Genomic_DNA"/>
</dbReference>
<feature type="non-terminal residue" evidence="2">
    <location>
        <position position="320"/>
    </location>
</feature>
<reference evidence="2 3" key="1">
    <citation type="submission" date="2019-03" db="EMBL/GenBank/DDBJ databases">
        <title>Single cell metagenomics reveals metabolic interactions within the superorganism composed of flagellate Streblomastix strix and complex community of Bacteroidetes bacteria on its surface.</title>
        <authorList>
            <person name="Treitli S.C."/>
            <person name="Kolisko M."/>
            <person name="Husnik F."/>
            <person name="Keeling P."/>
            <person name="Hampl V."/>
        </authorList>
    </citation>
    <scope>NUCLEOTIDE SEQUENCE [LARGE SCALE GENOMIC DNA]</scope>
    <source>
        <strain evidence="2">ST1C</strain>
    </source>
</reference>
<feature type="region of interest" description="Disordered" evidence="1">
    <location>
        <begin position="49"/>
        <end position="84"/>
    </location>
</feature>
<evidence type="ECO:0000256" key="1">
    <source>
        <dbReference type="SAM" id="MobiDB-lite"/>
    </source>
</evidence>